<evidence type="ECO:0000313" key="5">
    <source>
        <dbReference type="EMBL" id="BDG72788.1"/>
    </source>
</evidence>
<accession>A0ABM7Y4J9</accession>
<dbReference type="InterPro" id="IPR000914">
    <property type="entry name" value="SBP_5_dom"/>
</dbReference>
<dbReference type="Pfam" id="PF00496">
    <property type="entry name" value="SBP_bac_5"/>
    <property type="match status" value="1"/>
</dbReference>
<dbReference type="PANTHER" id="PTHR30290:SF38">
    <property type="entry name" value="D,D-DIPEPTIDE-BINDING PERIPLASMIC PROTEIN DDPA-RELATED"/>
    <property type="match status" value="1"/>
</dbReference>
<keyword evidence="3" id="KW-0732">Signal</keyword>
<reference evidence="5 6" key="1">
    <citation type="journal article" date="2016" name="Microbes Environ.">
        <title>Phylogenetically diverse aerobic anoxygenic phototrophic bacteria isolated from epilithic biofilms in Tama river, Japan.</title>
        <authorList>
            <person name="Hirose S."/>
            <person name="Matsuura K."/>
            <person name="Haruta S."/>
        </authorList>
    </citation>
    <scope>NUCLEOTIDE SEQUENCE [LARGE SCALE GENOMIC DNA]</scope>
    <source>
        <strain evidence="5 6">S08</strain>
    </source>
</reference>
<comment type="similarity">
    <text evidence="2">Belongs to the bacterial solute-binding protein 5 family.</text>
</comment>
<sequence length="529" mass="59295">MAVSRRGFVAAAASAPVLMRASDALAQGVAPRRGGTLQSILSPEPPVLQIGVNNQGPTLVAAPKMFQGLMTFSPTLEPIPVLAKSWTISPDGKEYVFRLQENVKFHDGRPMTADDVVFSITKFHMELAPRARAIFSLIDTCEATDPHTVRITLKQAFQPFLLMFDVSACAIVPKHLFDGQDYRTAPAVQRPVGTGPFKFTEWQRGNFIRLDRFEEYWKPGQPYLDSVIYRIIPDSQSRRLALETGQVLVTQGSDIEPFDIPALRQRANLEVNTNGWEYFSPLSWIELNHRVKPLDDARVRRAMSMAIDRNFIVNRLWFGVGKAATNPIASTTRFHDANAKIAAFNVAEANRILDQAGFPRNAQGVRFTLKHIVLPYGEIWSRLSEYLRQAMRNIGVALELESTDAGSWARRVGNWEYETTINFVYQFGDPTLGVERTYVSTNIQRVTFTNTGGYANPQVDALFQTARTAAAAADRQRAFSEVQRILVEDVPQIWLMELAFPTINDRRVRNLITTGLGVHTSFDDVFIAG</sequence>
<evidence type="ECO:0000256" key="3">
    <source>
        <dbReference type="ARBA" id="ARBA00022729"/>
    </source>
</evidence>
<feature type="domain" description="Solute-binding protein family 5" evidence="4">
    <location>
        <begin position="77"/>
        <end position="420"/>
    </location>
</feature>
<protein>
    <submittedName>
        <fullName evidence="5">ABC transporter substrate-binding protein</fullName>
    </submittedName>
</protein>
<dbReference type="SUPFAM" id="SSF53850">
    <property type="entry name" value="Periplasmic binding protein-like II"/>
    <property type="match status" value="1"/>
</dbReference>
<dbReference type="Gene3D" id="3.40.190.10">
    <property type="entry name" value="Periplasmic binding protein-like II"/>
    <property type="match status" value="1"/>
</dbReference>
<proteinExistence type="inferred from homology"/>
<gene>
    <name evidence="5" type="ORF">Rmf_27170</name>
</gene>
<comment type="subcellular location">
    <subcellularLocation>
        <location evidence="1">Periplasm</location>
    </subcellularLocation>
</comment>
<evidence type="ECO:0000256" key="1">
    <source>
        <dbReference type="ARBA" id="ARBA00004418"/>
    </source>
</evidence>
<name>A0ABM7Y4J9_9PROT</name>
<dbReference type="RefSeq" id="WP_244406975.1">
    <property type="nucleotide sequence ID" value="NZ_AP025637.1"/>
</dbReference>
<dbReference type="EMBL" id="AP025637">
    <property type="protein sequence ID" value="BDG72788.1"/>
    <property type="molecule type" value="Genomic_DNA"/>
</dbReference>
<dbReference type="InterPro" id="IPR030678">
    <property type="entry name" value="Peptide/Ni-bd"/>
</dbReference>
<evidence type="ECO:0000313" key="6">
    <source>
        <dbReference type="Proteomes" id="UP000831327"/>
    </source>
</evidence>
<dbReference type="Gene3D" id="3.10.105.10">
    <property type="entry name" value="Dipeptide-binding Protein, Domain 3"/>
    <property type="match status" value="1"/>
</dbReference>
<dbReference type="PANTHER" id="PTHR30290">
    <property type="entry name" value="PERIPLASMIC BINDING COMPONENT OF ABC TRANSPORTER"/>
    <property type="match status" value="1"/>
</dbReference>
<dbReference type="InterPro" id="IPR039424">
    <property type="entry name" value="SBP_5"/>
</dbReference>
<organism evidence="5 6">
    <name type="scientific">Roseomonas fluvialis</name>
    <dbReference type="NCBI Taxonomy" id="1750527"/>
    <lineage>
        <taxon>Bacteria</taxon>
        <taxon>Pseudomonadati</taxon>
        <taxon>Pseudomonadota</taxon>
        <taxon>Alphaproteobacteria</taxon>
        <taxon>Acetobacterales</taxon>
        <taxon>Roseomonadaceae</taxon>
        <taxon>Roseomonas</taxon>
    </lineage>
</organism>
<dbReference type="PIRSF" id="PIRSF002741">
    <property type="entry name" value="MppA"/>
    <property type="match status" value="1"/>
</dbReference>
<dbReference type="Proteomes" id="UP000831327">
    <property type="component" value="Chromosome"/>
</dbReference>
<evidence type="ECO:0000259" key="4">
    <source>
        <dbReference type="Pfam" id="PF00496"/>
    </source>
</evidence>
<dbReference type="CDD" id="cd08517">
    <property type="entry name" value="PBP2_NikA_DppA_OppA_like_13"/>
    <property type="match status" value="1"/>
</dbReference>
<evidence type="ECO:0000256" key="2">
    <source>
        <dbReference type="ARBA" id="ARBA00005695"/>
    </source>
</evidence>
<keyword evidence="6" id="KW-1185">Reference proteome</keyword>